<dbReference type="RefSeq" id="WP_344710421.1">
    <property type="nucleotide sequence ID" value="NZ_BAAAZD010000002.1"/>
</dbReference>
<feature type="transmembrane region" description="Helical" evidence="1">
    <location>
        <begin position="302"/>
        <end position="320"/>
    </location>
</feature>
<dbReference type="PANTHER" id="PTHR33121">
    <property type="entry name" value="CYCLIC DI-GMP PHOSPHODIESTERASE PDEF"/>
    <property type="match status" value="1"/>
</dbReference>
<evidence type="ECO:0000256" key="1">
    <source>
        <dbReference type="SAM" id="Phobius"/>
    </source>
</evidence>
<comment type="caution">
    <text evidence="3">The sequence shown here is derived from an EMBL/GenBank/DDBJ whole genome shotgun (WGS) entry which is preliminary data.</text>
</comment>
<dbReference type="Pfam" id="PF00563">
    <property type="entry name" value="EAL"/>
    <property type="match status" value="1"/>
</dbReference>
<dbReference type="SMART" id="SM01080">
    <property type="entry name" value="CHASE2"/>
    <property type="match status" value="1"/>
</dbReference>
<dbReference type="PANTHER" id="PTHR33121:SF79">
    <property type="entry name" value="CYCLIC DI-GMP PHOSPHODIESTERASE PDED-RELATED"/>
    <property type="match status" value="1"/>
</dbReference>
<dbReference type="InterPro" id="IPR050706">
    <property type="entry name" value="Cyclic-di-GMP_PDE-like"/>
</dbReference>
<dbReference type="InterPro" id="IPR001633">
    <property type="entry name" value="EAL_dom"/>
</dbReference>
<dbReference type="Proteomes" id="UP001501310">
    <property type="component" value="Unassembled WGS sequence"/>
</dbReference>
<dbReference type="SUPFAM" id="SSF141868">
    <property type="entry name" value="EAL domain-like"/>
    <property type="match status" value="1"/>
</dbReference>
<dbReference type="EMBL" id="BAAAZD010000002">
    <property type="protein sequence ID" value="GAA4008614.1"/>
    <property type="molecule type" value="Genomic_DNA"/>
</dbReference>
<proteinExistence type="predicted"/>
<evidence type="ECO:0000313" key="3">
    <source>
        <dbReference type="EMBL" id="GAA4008614.1"/>
    </source>
</evidence>
<dbReference type="InterPro" id="IPR035919">
    <property type="entry name" value="EAL_sf"/>
</dbReference>
<feature type="domain" description="EAL" evidence="2">
    <location>
        <begin position="506"/>
        <end position="759"/>
    </location>
</feature>
<organism evidence="3 4">
    <name type="scientific">Sphingomonas humi</name>
    <dbReference type="NCBI Taxonomy" id="335630"/>
    <lineage>
        <taxon>Bacteria</taxon>
        <taxon>Pseudomonadati</taxon>
        <taxon>Pseudomonadota</taxon>
        <taxon>Alphaproteobacteria</taxon>
        <taxon>Sphingomonadales</taxon>
        <taxon>Sphingomonadaceae</taxon>
        <taxon>Sphingomonas</taxon>
    </lineage>
</organism>
<evidence type="ECO:0000259" key="2">
    <source>
        <dbReference type="PROSITE" id="PS50883"/>
    </source>
</evidence>
<gene>
    <name evidence="3" type="ORF">GCM10022211_22800</name>
</gene>
<protein>
    <recommendedName>
        <fullName evidence="2">EAL domain-containing protein</fullName>
    </recommendedName>
</protein>
<sequence length="764" mass="83489">MGSEPATTKSGKERPWRLLLWSLAAALLCWAAYLGDPLEAYLKVLRNATHENRASGNIVMVGVDDKSLSEIGMWPWPRRVQAELVDQATKAGAESIHLDIIYDSPSTSADDRRFEQALARSGRVVLADRHALGNGSDLKQAETRPLKRFREQARTASISVFYDFSGVVWDHWLSGKIDGKPIPTFSASLANRTSEPNRQFWIDYSIQPKSIPYLSAADVISGKFSPGALRGKQLIVGLNADTLGDQKWVPGWGKMAGAYVQILGAETLMRGTPIDLGAGPGVIVAFLACLLALFWRRTATTTPLCLVTGSAILLGAPFVAERFYVSADVVPGLLMIVIVSSRLAYLRLRRRQRVHEQTGLPNFAVLRSEGTIDRALVLAKIHNHAEISSALSETEQKEAFRQVVARLSTGARTDLHQGDDGTFVWTVKNGAPIGNHLEALHAMFRSPVQVSGRQIDVALTFGVELGVARTLTNRIGSAIMAADEAWQEGLRWKLHDPARQEEVNWRVSLLGELDQAIDQGEVWLAYQPQMDIATGRIIGAEALARWTHPIKGPISPTEFIAAAEANGRIGKLTDFVLDRAISSGAAINRRGIEFQVAVNLSARLLTDRELLGRVQTMLDAHGLPPARLTLELTETAALQDAEGGLATLGALKDLGLRIAIDDYGTGLSTLDYLKKIPAAEIKIDQSFIKAMRVNRSDLIMVQSTIALAHSLNRIVVAEGVEDQQCLNELRTMGCDVAQGFAIGRPMGVRELVQRLQIRSTRRAA</sequence>
<dbReference type="PROSITE" id="PS50883">
    <property type="entry name" value="EAL"/>
    <property type="match status" value="1"/>
</dbReference>
<accession>A0ABP7S9T5</accession>
<dbReference type="Pfam" id="PF05226">
    <property type="entry name" value="CHASE2"/>
    <property type="match status" value="1"/>
</dbReference>
<keyword evidence="1" id="KW-0812">Transmembrane</keyword>
<dbReference type="CDD" id="cd01948">
    <property type="entry name" value="EAL"/>
    <property type="match status" value="1"/>
</dbReference>
<reference evidence="4" key="1">
    <citation type="journal article" date="2019" name="Int. J. Syst. Evol. Microbiol.">
        <title>The Global Catalogue of Microorganisms (GCM) 10K type strain sequencing project: providing services to taxonomists for standard genome sequencing and annotation.</title>
        <authorList>
            <consortium name="The Broad Institute Genomics Platform"/>
            <consortium name="The Broad Institute Genome Sequencing Center for Infectious Disease"/>
            <person name="Wu L."/>
            <person name="Ma J."/>
        </authorList>
    </citation>
    <scope>NUCLEOTIDE SEQUENCE [LARGE SCALE GENOMIC DNA]</scope>
    <source>
        <strain evidence="4">JCM 16603</strain>
    </source>
</reference>
<keyword evidence="1" id="KW-1133">Transmembrane helix</keyword>
<name>A0ABP7S9T5_9SPHN</name>
<dbReference type="InterPro" id="IPR007890">
    <property type="entry name" value="CHASE2"/>
</dbReference>
<dbReference type="Gene3D" id="3.20.20.450">
    <property type="entry name" value="EAL domain"/>
    <property type="match status" value="1"/>
</dbReference>
<dbReference type="SMART" id="SM00052">
    <property type="entry name" value="EAL"/>
    <property type="match status" value="1"/>
</dbReference>
<feature type="transmembrane region" description="Helical" evidence="1">
    <location>
        <begin position="276"/>
        <end position="295"/>
    </location>
</feature>
<evidence type="ECO:0000313" key="4">
    <source>
        <dbReference type="Proteomes" id="UP001501310"/>
    </source>
</evidence>
<keyword evidence="1" id="KW-0472">Membrane</keyword>
<keyword evidence="4" id="KW-1185">Reference proteome</keyword>
<feature type="transmembrane region" description="Helical" evidence="1">
    <location>
        <begin position="326"/>
        <end position="345"/>
    </location>
</feature>